<name>A0ACB9XA68_CHAAC</name>
<dbReference type="Proteomes" id="UP001057452">
    <property type="component" value="Chromosome 7"/>
</dbReference>
<dbReference type="EMBL" id="CM043791">
    <property type="protein sequence ID" value="KAI4823425.1"/>
    <property type="molecule type" value="Genomic_DNA"/>
</dbReference>
<organism evidence="1 2">
    <name type="scientific">Chaenocephalus aceratus</name>
    <name type="common">Blackfin icefish</name>
    <name type="synonym">Chaenichthys aceratus</name>
    <dbReference type="NCBI Taxonomy" id="36190"/>
    <lineage>
        <taxon>Eukaryota</taxon>
        <taxon>Metazoa</taxon>
        <taxon>Chordata</taxon>
        <taxon>Craniata</taxon>
        <taxon>Vertebrata</taxon>
        <taxon>Euteleostomi</taxon>
        <taxon>Actinopterygii</taxon>
        <taxon>Neopterygii</taxon>
        <taxon>Teleostei</taxon>
        <taxon>Neoteleostei</taxon>
        <taxon>Acanthomorphata</taxon>
        <taxon>Eupercaria</taxon>
        <taxon>Perciformes</taxon>
        <taxon>Notothenioidei</taxon>
        <taxon>Channichthyidae</taxon>
        <taxon>Chaenocephalus</taxon>
    </lineage>
</organism>
<evidence type="ECO:0000313" key="2">
    <source>
        <dbReference type="Proteomes" id="UP001057452"/>
    </source>
</evidence>
<reference evidence="1" key="1">
    <citation type="submission" date="2022-05" db="EMBL/GenBank/DDBJ databases">
        <title>Chromosome-level genome of Chaenocephalus aceratus.</title>
        <authorList>
            <person name="Park H."/>
        </authorList>
    </citation>
    <scope>NUCLEOTIDE SEQUENCE</scope>
    <source>
        <strain evidence="1">KU_202001</strain>
    </source>
</reference>
<sequence>MFMYWKKRGAYELETLPPSLTQGGTERYSWSSSLDVIHDLRALSDLARRQPHMRGKERMRPAARPATWKSGDSLVSLEPVPAEADRLAQTEKRNATERNSEALIHDKPVQEEDWVVCQHPECHERRRASKPAVAQGGISAGQSMSDATCLLGQGRREVQKLRWVLYQRRQFDPQEHPSQEAASRQTGE</sequence>
<gene>
    <name evidence="1" type="ORF">KUCAC02_012009</name>
</gene>
<accession>A0ACB9XA68</accession>
<comment type="caution">
    <text evidence="1">The sequence shown here is derived from an EMBL/GenBank/DDBJ whole genome shotgun (WGS) entry which is preliminary data.</text>
</comment>
<protein>
    <submittedName>
        <fullName evidence="1">Uncharacterized protein</fullName>
    </submittedName>
</protein>
<proteinExistence type="predicted"/>
<evidence type="ECO:0000313" key="1">
    <source>
        <dbReference type="EMBL" id="KAI4823425.1"/>
    </source>
</evidence>
<keyword evidence="2" id="KW-1185">Reference proteome</keyword>